<organism evidence="1">
    <name type="scientific">marine sediment metagenome</name>
    <dbReference type="NCBI Taxonomy" id="412755"/>
    <lineage>
        <taxon>unclassified sequences</taxon>
        <taxon>metagenomes</taxon>
        <taxon>ecological metagenomes</taxon>
    </lineage>
</organism>
<dbReference type="EMBL" id="BARS01043718">
    <property type="protein sequence ID" value="GAG41476.1"/>
    <property type="molecule type" value="Genomic_DNA"/>
</dbReference>
<name>X0YY93_9ZZZZ</name>
<dbReference type="AlphaFoldDB" id="X0YY93"/>
<proteinExistence type="predicted"/>
<comment type="caution">
    <text evidence="1">The sequence shown here is derived from an EMBL/GenBank/DDBJ whole genome shotgun (WGS) entry which is preliminary data.</text>
</comment>
<accession>X0YY93</accession>
<gene>
    <name evidence="1" type="ORF">S01H1_66134</name>
</gene>
<protein>
    <submittedName>
        <fullName evidence="1">Uncharacterized protein</fullName>
    </submittedName>
</protein>
<sequence length="147" mass="16477">MSINEDNLTRLDIAIVGALNRGTLLSYYAKEGYVPSGDGKAPVWLVCGRRALIGLIGEPKFEEIQALSKYGNERAVRRSGWEPYCLRHDNRWLVTCIDPAKLRKMRWLNKPNLVAAVRHTIHLATGGEPATPAGPIERVELWRATND</sequence>
<reference evidence="1" key="1">
    <citation type="journal article" date="2014" name="Front. Microbiol.">
        <title>High frequency of phylogenetically diverse reductive dehalogenase-homologous genes in deep subseafloor sedimentary metagenomes.</title>
        <authorList>
            <person name="Kawai M."/>
            <person name="Futagami T."/>
            <person name="Toyoda A."/>
            <person name="Takaki Y."/>
            <person name="Nishi S."/>
            <person name="Hori S."/>
            <person name="Arai W."/>
            <person name="Tsubouchi T."/>
            <person name="Morono Y."/>
            <person name="Uchiyama I."/>
            <person name="Ito T."/>
            <person name="Fujiyama A."/>
            <person name="Inagaki F."/>
            <person name="Takami H."/>
        </authorList>
    </citation>
    <scope>NUCLEOTIDE SEQUENCE</scope>
    <source>
        <strain evidence="1">Expedition CK06-06</strain>
    </source>
</reference>
<evidence type="ECO:0000313" key="1">
    <source>
        <dbReference type="EMBL" id="GAG41476.1"/>
    </source>
</evidence>